<dbReference type="InterPro" id="IPR001849">
    <property type="entry name" value="PH_domain"/>
</dbReference>
<feature type="coiled-coil region" evidence="8">
    <location>
        <begin position="1212"/>
        <end position="1246"/>
    </location>
</feature>
<feature type="coiled-coil region" evidence="8">
    <location>
        <begin position="1287"/>
        <end position="1379"/>
    </location>
</feature>
<evidence type="ECO:0000259" key="11">
    <source>
        <dbReference type="PROSITE" id="PS50021"/>
    </source>
</evidence>
<dbReference type="InterPro" id="IPR002017">
    <property type="entry name" value="Spectrin_repeat"/>
</dbReference>
<evidence type="ECO:0000313" key="12">
    <source>
        <dbReference type="Ensembl" id="ENSOTSP00005100730.2"/>
    </source>
</evidence>
<keyword evidence="6" id="KW-0009">Actin-binding</keyword>
<dbReference type="FunFam" id="1.20.58.60:FF:000135">
    <property type="entry name" value="Spectrin beta chain, non-erythrocytic"/>
    <property type="match status" value="1"/>
</dbReference>
<dbReference type="Pfam" id="PF00435">
    <property type="entry name" value="Spectrin"/>
    <property type="match status" value="26"/>
</dbReference>
<gene>
    <name evidence="12" type="primary">SPTBN5</name>
</gene>
<dbReference type="CDD" id="cd21247">
    <property type="entry name" value="CH_SPTBN5_rpt1"/>
    <property type="match status" value="1"/>
</dbReference>
<feature type="region of interest" description="Disordered" evidence="9">
    <location>
        <begin position="3448"/>
        <end position="3682"/>
    </location>
</feature>
<dbReference type="SMART" id="SM00233">
    <property type="entry name" value="PH"/>
    <property type="match status" value="1"/>
</dbReference>
<feature type="compositionally biased region" description="Basic residues" evidence="9">
    <location>
        <begin position="3475"/>
        <end position="3485"/>
    </location>
</feature>
<dbReference type="FunFam" id="1.10.418.10:FF:000001">
    <property type="entry name" value="Actinin alpha 1"/>
    <property type="match status" value="1"/>
</dbReference>
<evidence type="ECO:0000256" key="4">
    <source>
        <dbReference type="ARBA" id="ARBA00022490"/>
    </source>
</evidence>
<feature type="compositionally biased region" description="Basic and acidic residues" evidence="9">
    <location>
        <begin position="3457"/>
        <end position="3474"/>
    </location>
</feature>
<proteinExistence type="inferred from homology"/>
<evidence type="ECO:0000256" key="6">
    <source>
        <dbReference type="ARBA" id="ARBA00023203"/>
    </source>
</evidence>
<dbReference type="Ensembl" id="ENSOTST00005108971.2">
    <property type="protein sequence ID" value="ENSOTSP00005100730.2"/>
    <property type="gene ID" value="ENSOTSG00005046416.2"/>
</dbReference>
<dbReference type="InterPro" id="IPR001715">
    <property type="entry name" value="CH_dom"/>
</dbReference>
<feature type="region of interest" description="Disordered" evidence="9">
    <location>
        <begin position="3818"/>
        <end position="3891"/>
    </location>
</feature>
<reference evidence="12" key="2">
    <citation type="submission" date="2025-09" db="UniProtKB">
        <authorList>
            <consortium name="Ensembl"/>
        </authorList>
    </citation>
    <scope>IDENTIFICATION</scope>
</reference>
<organism evidence="12 13">
    <name type="scientific">Oncorhynchus tshawytscha</name>
    <name type="common">Chinook salmon</name>
    <name type="synonym">Salmo tshawytscha</name>
    <dbReference type="NCBI Taxonomy" id="74940"/>
    <lineage>
        <taxon>Eukaryota</taxon>
        <taxon>Metazoa</taxon>
        <taxon>Chordata</taxon>
        <taxon>Craniata</taxon>
        <taxon>Vertebrata</taxon>
        <taxon>Euteleostomi</taxon>
        <taxon>Actinopterygii</taxon>
        <taxon>Neopterygii</taxon>
        <taxon>Teleostei</taxon>
        <taxon>Protacanthopterygii</taxon>
        <taxon>Salmoniformes</taxon>
        <taxon>Salmonidae</taxon>
        <taxon>Salmoninae</taxon>
        <taxon>Oncorhynchus</taxon>
    </lineage>
</organism>
<keyword evidence="3" id="KW-0117">Actin capping</keyword>
<dbReference type="InterPro" id="IPR036872">
    <property type="entry name" value="CH_dom_sf"/>
</dbReference>
<feature type="compositionally biased region" description="Pro residues" evidence="9">
    <location>
        <begin position="3553"/>
        <end position="3566"/>
    </location>
</feature>
<dbReference type="GO" id="GO:0051693">
    <property type="term" value="P:actin filament capping"/>
    <property type="evidence" value="ECO:0007669"/>
    <property type="project" value="UniProtKB-KW"/>
</dbReference>
<evidence type="ECO:0000256" key="7">
    <source>
        <dbReference type="ARBA" id="ARBA00023212"/>
    </source>
</evidence>
<keyword evidence="7" id="KW-0206">Cytoskeleton</keyword>
<comment type="similarity">
    <text evidence="2">Belongs to the spectrin family.</text>
</comment>
<feature type="coiled-coil region" evidence="8">
    <location>
        <begin position="3321"/>
        <end position="3380"/>
    </location>
</feature>
<dbReference type="GO" id="GO:0005856">
    <property type="term" value="C:cytoskeleton"/>
    <property type="evidence" value="ECO:0007669"/>
    <property type="project" value="UniProtKB-SubCell"/>
</dbReference>
<evidence type="ECO:0000256" key="5">
    <source>
        <dbReference type="ARBA" id="ARBA00022737"/>
    </source>
</evidence>
<evidence type="ECO:0000256" key="1">
    <source>
        <dbReference type="ARBA" id="ARBA00004245"/>
    </source>
</evidence>
<dbReference type="InterPro" id="IPR041681">
    <property type="entry name" value="PH_9"/>
</dbReference>
<dbReference type="FunFam" id="1.20.58.60:FF:000007">
    <property type="entry name" value="Spectrin alpha chain non-erythrocytic 1"/>
    <property type="match status" value="2"/>
</dbReference>
<feature type="coiled-coil region" evidence="8">
    <location>
        <begin position="3215"/>
        <end position="3242"/>
    </location>
</feature>
<dbReference type="PROSITE" id="PS50021">
    <property type="entry name" value="CH"/>
    <property type="match status" value="2"/>
</dbReference>
<comment type="subcellular location">
    <subcellularLocation>
        <location evidence="1">Cytoplasm</location>
        <location evidence="1">Cytoskeleton</location>
    </subcellularLocation>
</comment>
<feature type="compositionally biased region" description="Basic and acidic residues" evidence="9">
    <location>
        <begin position="3583"/>
        <end position="3593"/>
    </location>
</feature>
<dbReference type="SUPFAM" id="SSF46966">
    <property type="entry name" value="Spectrin repeat"/>
    <property type="match status" value="21"/>
</dbReference>
<dbReference type="PROSITE" id="PS50003">
    <property type="entry name" value="PH_DOMAIN"/>
    <property type="match status" value="1"/>
</dbReference>
<dbReference type="SMART" id="SM00033">
    <property type="entry name" value="CH"/>
    <property type="match status" value="2"/>
</dbReference>
<feature type="coiled-coil region" evidence="8">
    <location>
        <begin position="1498"/>
        <end position="1558"/>
    </location>
</feature>
<keyword evidence="5" id="KW-0677">Repeat</keyword>
<feature type="coiled-coil region" evidence="8">
    <location>
        <begin position="2430"/>
        <end position="2479"/>
    </location>
</feature>
<evidence type="ECO:0008006" key="14">
    <source>
        <dbReference type="Google" id="ProtNLM"/>
    </source>
</evidence>
<dbReference type="FunFam" id="1.20.58.60:FF:000017">
    <property type="entry name" value="Spectrin alpha chain, non-erythrocytic 1"/>
    <property type="match status" value="1"/>
</dbReference>
<feature type="region of interest" description="Disordered" evidence="9">
    <location>
        <begin position="777"/>
        <end position="811"/>
    </location>
</feature>
<dbReference type="InterPro" id="IPR018159">
    <property type="entry name" value="Spectrin/alpha-actinin"/>
</dbReference>
<protein>
    <recommendedName>
        <fullName evidence="14">Spectrin beta chain, non-erythrocytic 5</fullName>
    </recommendedName>
</protein>
<evidence type="ECO:0000259" key="10">
    <source>
        <dbReference type="PROSITE" id="PS50003"/>
    </source>
</evidence>
<keyword evidence="4" id="KW-0963">Cytoplasm</keyword>
<name>A0A8C8K4M3_ONCTS</name>
<dbReference type="Gene3D" id="2.30.29.30">
    <property type="entry name" value="Pleckstrin-homology domain (PH domain)/Phosphotyrosine-binding domain (PTB)"/>
    <property type="match status" value="1"/>
</dbReference>
<evidence type="ECO:0000313" key="13">
    <source>
        <dbReference type="Proteomes" id="UP000694402"/>
    </source>
</evidence>
<sequence length="3891" mass="446635">MDGEEFETGRIQVLQEQRMAVQKKTYTKWMNSVFTKNGEKLSLSDVYTELKTGVPLVRLLELISREKLPTPSRRTLRVHCLENNSIAINFLKTKIRVDLIGPENVVDGDRTLILGLLWIIILRFQIGAINLDEASGGASNARRSAREALLIWCQRKTAGYSNVNVQDFSGSWRNGLAFNALIHAHRPDLFDYNRLREEDPKRNLGHAFSLAENEFGILQLLDVEDIDVKHPDEKSVMTYVSLYYHYFSKMKQGQTIQKRLAKIVGLLKELDDQKILYERMVSDLLRWIKTKVVELNDRSFPNSLRDMQQLVASFKTYRTVEKPPKYQERGAIEENFFSLRTKLIANNQWAYVPPEGKTLGDIEKNWALLERAEHEREDALQRALLRLEQLEQLAQKFGRKAGLREGYLEDTAQLISRQDLRGLNSLEEAHAAARRLEALGTDTLAREPRFRAISDMAAVIEKGNYHSKAQVIRREVSITKRWKDILVQLQQKREQLGDIVNTLSVLRDIELVAQELRDLQVLAGSSDIGKQLPEVEALLQKQDLLETQISAHGETLSAISNSALKGTHRVAQQIQTRVKSLNAQYNSLVALSKNRRKMLEGQLKLFEFFHDCEEVEAWIYERWLPLQSASLGRDLSQIQLAIQKHKVLEAEVQSHESLCSGVVSRGQEMCRGKHPSEEDIQKSVRTLKKQWEHLKDDVVNRKNRLHAAIVIKQYFADVTEANSWLSDRKPLLISEDYGKDESSTSALLQRHLRLEKEMGAYVVEVKRLGEQAKGASQLAPLTAEAQQNKMPQYSDSSGDEEGLTTPGKVTSLRGAKITPTSTQTHTQEANAKIRFKYTRGVTVWDRGEVVTILNRDNEDTFLVRDSKGNEQLVPKTYLTELPSSTNTPSTPPPSTNGVTESPTKRVNRAHRRRSMRLGTAEIQSSSIPDPHYQRETIESAQSSLDRDFNSLHNLANSRRTTLEETVRLHRFYNTCEEFESWMEDKENILNTFSPNSDNVGVVQAKYENFLTELASGKGQLDDITRLGEELVKSRHSKHREIQAKQGQVTRRWERMQKLKDEKGHELLSTADVQSFLQSCEEARAQLMEQFTQLDTVDGVGTTSTALDTEERAQAQAQRDIQALERKISYLKSVAKMKQDCSPAEAAAIMEEVRGLEALLEQVKGQASERQRLLEEAKRLQLFQQETRDLLLWAGAAQERLLEDDTASDVTSAQTLLNDNQDLRIEIDTQRERVKDMEKLGKSLEEQSRGNRGVKDVQQTLGKLSQEWTKLDKLWGSRNRRLEQGVELQKLNQEADRIEAALSGHEARLKVKDLGDSVDNVHSLLGRQEELEGRLNSLDQQISLFQDKSKELVNKRHFAAKQIQERSQNIQERNKKLGESCKRRRTLLLDSHKYQEFQRDAEEMLMWMEEKSKIAEDESYRDPTNILRKLKRHEAAEKEMQANQVWLDRLTQLGEEMLSEEHYESQNIRRKSTHVNSRWVRLQGKMTERGDKLRQAGQQEQLMELLQDAKLKIEAIQRMLQNAAKGHDLRSSRQLLKEHQQLEAEAQELADKINTIVTRAKHLATNHFDSQRILQETDTYMKLFKSLQKPLNRRRAQLEASVALFGFYHDVDIELSWITEHYPSTGSTNYDKSLAGAINLMQKHKELQAEVNTHRKHLNRVLEKGQSLEKSSQYDGEEVQQRNTHLATEWEELEAACGKRAIHLNRAITREQILLDCAELETRLSETLALVSTDEYGKNDLATQSLIKQHQAVEGQMEVLEAQVEELGDSVASAIHEWNLDEVNRPYSRISSQMSQLQHQAQVRGQKLREALHLHEFRRESSELDDWITQQRQIASSEDYGNDYEHVLLNGKFEAFLKNLDVGFDRMRSCKELADSLIQHKHPQASTIRDTQHQLRLSWKELQDLAKDRKDCLLKAEECHKFYRDLTDALGHIEERYKSIPDDIARDLRGVLLQLRKHEALVHVLAGNEQQELLDMADSTLDLCSPEMRVLLQDQQQKVVEHWEKLRLHMDQREGDLKRARQRYLFLNTVQDYALWCAQVLNVMTAEESIRDVATCDLHLAQHQQLWAEIVAREETYDQAVAMGQELQVQDRHNAREVQDKLSGLQEERDSLHGHWERKQRGLEGTHLEQVFYRDTESMEKITNSQEILLKNSDLGTSVDETEGLIKRHEAFEKLLRHYPIVLNSESRRSRIKGLSIKRREELAISRLLCIFNRNAAEAEEWVSERMQKMQEDSKVDLSNLQTKMKLLQKHQVFEAEILAHSRIIDSVQLAGEELVSLHHPKSQEVRRSVAALEKHWEELKLAVAARGKVLEDNRDFLEFLQKVDQVEVWIRQKEVMINIGDVGTDYEHGLQLLKKLNEFRGSGSGEVTVDDAHIKAINSLAARLERQNSDELATVKQRRQQLNDRWSKFHGNLSSYKKKLEAALVIHSLIRELDEVRERANEKMHLLQGQDCGWDVESVENLIRRHEETEREAGVIQERGKALEKDTADRLKAQSVMADKLSKKQKEVKTGLVKLEKDIKLRKERLQEAHQLQLFKANQRLLLDWTLKQSSEMGEKGLPKSKNEAERFIVEHQDWKTEIDARGERIDSVRDFGLSLVKSGHSSSSEINKSLTKLEEAKMGLSQTWQNRKKTLDQALGLQIFLGYMEQSESWLSNKEAFLANEDLGSSLSDVETLQRKQALFENTLDAQMEQVEGVERFAQQLIQQKHFDSDNIKCKSKSVLLRKGKLLEMSKVRRKALEESLQLQKFLGSSYEVCSWLNERNAVALDESWRDPINLQAKLLKHQSFEAEILANRNRVDTLTMEGERMIAAGHSTPGKIKPWLKDLNHGWDLLLNNCKEKKSRLQQAYQALQFQRSLDDIEEWLGSVEVEVTNEDCGTDLPSVSRLLKALQDLEEVVDGYLERVQGLVDTAKDFSSKGNFLAQEIQQRVGQTVNRYNSLAEPLQNRRETLESWQLLFQFYRDMEDELVWVQDKLPSASAKDWGTSLQSTQSMVKKHQALVQEIASRTPLVQAVQNAGQNLVRGRHFASHEISEKLAELKKIFESLTRESENKGRLLQEALKIQTFLSEVSELELWMDEQRPMLESKDFGKSEEATEVLLRKLDSVDLDMENQRLKVESLQETGAKLEHCGHPNRYSIQTLQYVHYSLYLHLVSKSLPDVLGEYESLLRVSGSRRANLKSAREVHQFDHDVDELKGWMSEKEVVLDSDDHDHDLLSIQALIRQHEGLERDLAVIEGEVSRTKEEGRGLTRKYPQVQASLGERLQEVEASWASLHAKAIQRRKRLGQAEAMQRYLTEWTELMAWLKETLSLVRGEGSGGEGADLEQLIKRHEEYHVQIDKQLNKSQAVKDEGRYLVEEGNFMCQELEERLLELQELETRVQEVWEERRVLYQEELEILHLQRELEQAEHWLSTYEATLRVEEYGDSVSDVLELMKKQEDLEAMIQAQSDRFSTLQKKKTQREQRLQSFHGDDGDNSRKKLSRVTSLKRKPSDPKTPRHTGPKPLKPTDWVRRTSTGKTPDPDSSPSISSSPPPSPAPRALTTQNLASVAPSRSPRFAPPVNPPPSPPSSPATESSSHSCYRPHRLSVKEEELRPTDRPSIAPKPRLSLKKTLARHEELAPETPVSAPAPTSPEPASHASPLLSPVSAPVLSENPEQQDNEPTTPPKLPPLSGDVPPPSRDLPPSPLLLHHRELEDLPEEMATLSDSTSDGLENWDTVYALLERETLNLFKDRDAATEVLSSLWPPINMVGAVCKENPYYRRKDHTFKLTLDDGSQYLFAAFSREQQLKWVEELQNCTKTKGFSELAPVKVLVLEESVVSNESFESDIGPPPKPPHTYYNKHRYPTGGGTKDEGETTHGRHPPTAQPPLPPQSLNDPETKDKPKNKSVFKKLFGK</sequence>
<evidence type="ECO:0000256" key="3">
    <source>
        <dbReference type="ARBA" id="ARBA00022467"/>
    </source>
</evidence>
<dbReference type="InterPro" id="IPR011993">
    <property type="entry name" value="PH-like_dom_sf"/>
</dbReference>
<dbReference type="FunFam" id="1.20.58.60:FF:000191">
    <property type="entry name" value="Spectrin, beta, non-erythrocytic 5"/>
    <property type="match status" value="1"/>
</dbReference>
<dbReference type="Gene3D" id="1.10.418.10">
    <property type="entry name" value="Calponin-like domain"/>
    <property type="match status" value="2"/>
</dbReference>
<feature type="coiled-coil region" evidence="8">
    <location>
        <begin position="1106"/>
        <end position="1179"/>
    </location>
</feature>
<dbReference type="InterPro" id="IPR001605">
    <property type="entry name" value="PH_dom-spectrin-type"/>
</dbReference>
<feature type="domain" description="Calponin-homology (CH)" evidence="11">
    <location>
        <begin position="143"/>
        <end position="248"/>
    </location>
</feature>
<feature type="coiled-coil region" evidence="8">
    <location>
        <begin position="373"/>
        <end position="400"/>
    </location>
</feature>
<feature type="region of interest" description="Disordered" evidence="9">
    <location>
        <begin position="876"/>
        <end position="910"/>
    </location>
</feature>
<dbReference type="GO" id="GO:0005543">
    <property type="term" value="F:phospholipid binding"/>
    <property type="evidence" value="ECO:0007669"/>
    <property type="project" value="InterPro"/>
</dbReference>
<feature type="coiled-coil region" evidence="8">
    <location>
        <begin position="1749"/>
        <end position="1776"/>
    </location>
</feature>
<dbReference type="PANTHER" id="PTHR11915">
    <property type="entry name" value="SPECTRIN/FILAMIN RELATED CYTOSKELETAL PROTEIN"/>
    <property type="match status" value="1"/>
</dbReference>
<dbReference type="SUPFAM" id="SSF47576">
    <property type="entry name" value="Calponin-homology domain, CH-domain"/>
    <property type="match status" value="1"/>
</dbReference>
<dbReference type="Pfam" id="PF15410">
    <property type="entry name" value="PH_9"/>
    <property type="match status" value="1"/>
</dbReference>
<feature type="compositionally biased region" description="Pro residues" evidence="9">
    <location>
        <begin position="3659"/>
        <end position="3682"/>
    </location>
</feature>
<dbReference type="PRINTS" id="PR00683">
    <property type="entry name" value="SPECTRINPH"/>
</dbReference>
<dbReference type="Gene3D" id="1.20.58.60">
    <property type="match status" value="23"/>
</dbReference>
<dbReference type="SUPFAM" id="SSF50729">
    <property type="entry name" value="PH domain-like"/>
    <property type="match status" value="1"/>
</dbReference>
<feature type="compositionally biased region" description="Basic residues" evidence="9">
    <location>
        <begin position="3881"/>
        <end position="3891"/>
    </location>
</feature>
<dbReference type="Pfam" id="PF00307">
    <property type="entry name" value="CH"/>
    <property type="match status" value="2"/>
</dbReference>
<dbReference type="GO" id="GO:0005737">
    <property type="term" value="C:cytoplasm"/>
    <property type="evidence" value="ECO:0007669"/>
    <property type="project" value="UniProtKB-ARBA"/>
</dbReference>
<feature type="compositionally biased region" description="Polar residues" evidence="9">
    <location>
        <begin position="784"/>
        <end position="796"/>
    </location>
</feature>
<dbReference type="Proteomes" id="UP000694402">
    <property type="component" value="Unassembled WGS sequence"/>
</dbReference>
<dbReference type="CDD" id="cd00176">
    <property type="entry name" value="SPEC"/>
    <property type="match status" value="14"/>
</dbReference>
<dbReference type="PROSITE" id="PS00020">
    <property type="entry name" value="ACTININ_2"/>
    <property type="match status" value="1"/>
</dbReference>
<keyword evidence="8" id="KW-0175">Coiled coil</keyword>
<reference evidence="12" key="1">
    <citation type="submission" date="2025-08" db="UniProtKB">
        <authorList>
            <consortium name="Ensembl"/>
        </authorList>
    </citation>
    <scope>IDENTIFICATION</scope>
</reference>
<keyword evidence="13" id="KW-1185">Reference proteome</keyword>
<feature type="compositionally biased region" description="Low complexity" evidence="9">
    <location>
        <begin position="3617"/>
        <end position="3637"/>
    </location>
</feature>
<evidence type="ECO:0000256" key="8">
    <source>
        <dbReference type="SAM" id="Coils"/>
    </source>
</evidence>
<dbReference type="PROSITE" id="PS00019">
    <property type="entry name" value="ACTININ_1"/>
    <property type="match status" value="1"/>
</dbReference>
<accession>A0A8C8K4M3</accession>
<dbReference type="GO" id="GO:0016020">
    <property type="term" value="C:membrane"/>
    <property type="evidence" value="ECO:0007669"/>
    <property type="project" value="UniProtKB-ARBA"/>
</dbReference>
<evidence type="ECO:0000256" key="2">
    <source>
        <dbReference type="ARBA" id="ARBA00006826"/>
    </source>
</evidence>
<dbReference type="InterPro" id="IPR001589">
    <property type="entry name" value="Actinin_actin-bd_CS"/>
</dbReference>
<feature type="domain" description="PH" evidence="10">
    <location>
        <begin position="3693"/>
        <end position="3795"/>
    </location>
</feature>
<dbReference type="GeneTree" id="ENSGT00940000161549"/>
<evidence type="ECO:0000256" key="9">
    <source>
        <dbReference type="SAM" id="MobiDB-lite"/>
    </source>
</evidence>
<feature type="domain" description="Calponin-homology (CH)" evidence="11">
    <location>
        <begin position="20"/>
        <end position="125"/>
    </location>
</feature>
<dbReference type="GO" id="GO:0003779">
    <property type="term" value="F:actin binding"/>
    <property type="evidence" value="ECO:0007669"/>
    <property type="project" value="UniProtKB-KW"/>
</dbReference>
<dbReference type="SMART" id="SM00150">
    <property type="entry name" value="SPEC"/>
    <property type="match status" value="29"/>
</dbReference>